<dbReference type="SUPFAM" id="SSF55961">
    <property type="entry name" value="Bet v1-like"/>
    <property type="match status" value="1"/>
</dbReference>
<keyword evidence="4" id="KW-1185">Reference proteome</keyword>
<dbReference type="Proteomes" id="UP000831786">
    <property type="component" value="Chromosome"/>
</dbReference>
<proteinExistence type="inferred from homology"/>
<evidence type="ECO:0000313" key="4">
    <source>
        <dbReference type="Proteomes" id="UP000831786"/>
    </source>
</evidence>
<dbReference type="EMBL" id="CP095045">
    <property type="protein sequence ID" value="UOQ57190.1"/>
    <property type="molecule type" value="Genomic_DNA"/>
</dbReference>
<dbReference type="RefSeq" id="WP_244727816.1">
    <property type="nucleotide sequence ID" value="NZ_CP095045.1"/>
</dbReference>
<gene>
    <name evidence="3" type="ORF">MUN78_16290</name>
</gene>
<evidence type="ECO:0000256" key="1">
    <source>
        <dbReference type="ARBA" id="ARBA00006817"/>
    </source>
</evidence>
<evidence type="ECO:0000259" key="2">
    <source>
        <dbReference type="Pfam" id="PF08327"/>
    </source>
</evidence>
<protein>
    <submittedName>
        <fullName evidence="3">SRPBCC domain-containing protein</fullName>
    </submittedName>
</protein>
<reference evidence="3 4" key="1">
    <citation type="submission" date="2022-04" db="EMBL/GenBank/DDBJ databases">
        <title>Leucobacter sp. isolated from rhizosphere of garlic.</title>
        <authorList>
            <person name="Won M."/>
            <person name="Lee C.-M."/>
            <person name="Woen H.-Y."/>
            <person name="Kwon S.-W."/>
        </authorList>
    </citation>
    <scope>NUCLEOTIDE SEQUENCE [LARGE SCALE GENOMIC DNA]</scope>
    <source>
        <strain evidence="3 4">H21R-40</strain>
    </source>
</reference>
<name>A0ABY4FLQ2_9MICO</name>
<evidence type="ECO:0000313" key="3">
    <source>
        <dbReference type="EMBL" id="UOQ57190.1"/>
    </source>
</evidence>
<dbReference type="Gene3D" id="3.30.530.20">
    <property type="match status" value="1"/>
</dbReference>
<dbReference type="InterPro" id="IPR013538">
    <property type="entry name" value="ASHA1/2-like_C"/>
</dbReference>
<dbReference type="Pfam" id="PF08327">
    <property type="entry name" value="AHSA1"/>
    <property type="match status" value="1"/>
</dbReference>
<comment type="similarity">
    <text evidence="1">Belongs to the AHA1 family.</text>
</comment>
<accession>A0ABY4FLQ2</accession>
<organism evidence="3 4">
    <name type="scientific">Leucobacter allii</name>
    <dbReference type="NCBI Taxonomy" id="2932247"/>
    <lineage>
        <taxon>Bacteria</taxon>
        <taxon>Bacillati</taxon>
        <taxon>Actinomycetota</taxon>
        <taxon>Actinomycetes</taxon>
        <taxon>Micrococcales</taxon>
        <taxon>Microbacteriaceae</taxon>
        <taxon>Leucobacter</taxon>
    </lineage>
</organism>
<sequence>MVDVTKQIAAVTRALRTEERDGAETRIQTLVQEYPAGIDEVWDAATSAERIPRWFLPISGDLRLGGRYQLTGNAGGEILACAPPADGAAEYRVSWEFGGGTSWVTVRLAAEGPDRTRFELEHAARVADVPAEMWETFGPGATGVGWDGGLLGLSLHLGAVAGALSPEEAEAWAVTEEGLAFYRGAADGWGAAHVAAGGDADAAARAADATFGFYTGQTPGT</sequence>
<feature type="domain" description="Activator of Hsp90 ATPase homologue 1/2-like C-terminal" evidence="2">
    <location>
        <begin position="38"/>
        <end position="134"/>
    </location>
</feature>
<dbReference type="InterPro" id="IPR023393">
    <property type="entry name" value="START-like_dom_sf"/>
</dbReference>